<dbReference type="GO" id="GO:0005506">
    <property type="term" value="F:iron ion binding"/>
    <property type="evidence" value="ECO:0007669"/>
    <property type="project" value="InterPro"/>
</dbReference>
<dbReference type="GO" id="GO:0008395">
    <property type="term" value="F:steroid hydroxylase activity"/>
    <property type="evidence" value="ECO:0007669"/>
    <property type="project" value="TreeGrafter"/>
</dbReference>
<name>A0A6J6C278_9ZZZZ</name>
<dbReference type="GO" id="GO:0006707">
    <property type="term" value="P:cholesterol catabolic process"/>
    <property type="evidence" value="ECO:0007669"/>
    <property type="project" value="TreeGrafter"/>
</dbReference>
<dbReference type="PANTHER" id="PTHR46696">
    <property type="entry name" value="P450, PUTATIVE (EUROFUNG)-RELATED"/>
    <property type="match status" value="1"/>
</dbReference>
<dbReference type="PANTHER" id="PTHR46696:SF4">
    <property type="entry name" value="BIOTIN BIOSYNTHESIS CYTOCHROME P450"/>
    <property type="match status" value="1"/>
</dbReference>
<dbReference type="Gene3D" id="1.10.630.10">
    <property type="entry name" value="Cytochrome P450"/>
    <property type="match status" value="1"/>
</dbReference>
<dbReference type="AlphaFoldDB" id="A0A6J6C278"/>
<evidence type="ECO:0000256" key="1">
    <source>
        <dbReference type="ARBA" id="ARBA00010617"/>
    </source>
</evidence>
<accession>A0A6J6C278</accession>
<evidence type="ECO:0000313" key="2">
    <source>
        <dbReference type="EMBL" id="CAB4545147.1"/>
    </source>
</evidence>
<dbReference type="InterPro" id="IPR036396">
    <property type="entry name" value="Cyt_P450_sf"/>
</dbReference>
<dbReference type="Pfam" id="PF00067">
    <property type="entry name" value="p450"/>
    <property type="match status" value="1"/>
</dbReference>
<proteinExistence type="inferred from homology"/>
<dbReference type="GO" id="GO:0036199">
    <property type="term" value="F:cholest-4-en-3-one 26-monooxygenase activity"/>
    <property type="evidence" value="ECO:0007669"/>
    <property type="project" value="TreeGrafter"/>
</dbReference>
<sequence length="405" mass="45726">MDRLNLVDPSLYLDGVPRDYFRWLRDNDPVAWHDEPDGPGYWVLTRFDDVVAANRDWELYSNSLKGSSIEEARSDEELIARRRMFVNQDPPQHTRYRKLVSAAFTPGQIRRMVPLIEQTCTRLVDGLLDGEVHDFVPVAEELSFQMVATLFGVPESDWPGLIEITRVMADFQDPEVNPGLAPRPEMQRDIADYALGLINDVRSNPESHYGVVADLAQAEIVDEEGTHRLSDAEIVGFFPAVLVGGLSTTAHSMTEMINSWVQSPALFDEWSGQECPTSFVEEFLRWRGPVMAFRRTATRDHELRGQQIAAGDKVLLSYASANHDDRHFPDPDVFDPDRDVLDHVAFGGGGPHFCIGAQLARMDLKLVFGELLRRIGTVEAAGEPRRLRANQFAGWLHYPIRATSR</sequence>
<dbReference type="EMBL" id="CAEZSU010000034">
    <property type="protein sequence ID" value="CAB4545147.1"/>
    <property type="molecule type" value="Genomic_DNA"/>
</dbReference>
<dbReference type="GO" id="GO:0020037">
    <property type="term" value="F:heme binding"/>
    <property type="evidence" value="ECO:0007669"/>
    <property type="project" value="InterPro"/>
</dbReference>
<comment type="similarity">
    <text evidence="1">Belongs to the cytochrome P450 family.</text>
</comment>
<dbReference type="SUPFAM" id="SSF48264">
    <property type="entry name" value="Cytochrome P450"/>
    <property type="match status" value="1"/>
</dbReference>
<gene>
    <name evidence="2" type="ORF">UFOPK1495_00454</name>
</gene>
<dbReference type="InterPro" id="IPR001128">
    <property type="entry name" value="Cyt_P450"/>
</dbReference>
<protein>
    <submittedName>
        <fullName evidence="2">Unannotated protein</fullName>
    </submittedName>
</protein>
<reference evidence="2" key="1">
    <citation type="submission" date="2020-05" db="EMBL/GenBank/DDBJ databases">
        <authorList>
            <person name="Chiriac C."/>
            <person name="Salcher M."/>
            <person name="Ghai R."/>
            <person name="Kavagutti S V."/>
        </authorList>
    </citation>
    <scope>NUCLEOTIDE SEQUENCE</scope>
</reference>
<organism evidence="2">
    <name type="scientific">freshwater metagenome</name>
    <dbReference type="NCBI Taxonomy" id="449393"/>
    <lineage>
        <taxon>unclassified sequences</taxon>
        <taxon>metagenomes</taxon>
        <taxon>ecological metagenomes</taxon>
    </lineage>
</organism>
<dbReference type="PRINTS" id="PR00359">
    <property type="entry name" value="BP450"/>
</dbReference>
<dbReference type="InterPro" id="IPR002397">
    <property type="entry name" value="Cyt_P450_B"/>
</dbReference>